<evidence type="ECO:0000256" key="3">
    <source>
        <dbReference type="ARBA" id="ARBA00022617"/>
    </source>
</evidence>
<dbReference type="Gene3D" id="1.10.630.10">
    <property type="entry name" value="Cytochrome P450"/>
    <property type="match status" value="1"/>
</dbReference>
<keyword evidence="5" id="KW-0560">Oxidoreductase</keyword>
<dbReference type="SUPFAM" id="SSF48264">
    <property type="entry name" value="Cytochrome P450"/>
    <property type="match status" value="1"/>
</dbReference>
<dbReference type="GO" id="GO:0006805">
    <property type="term" value="P:xenobiotic metabolic process"/>
    <property type="evidence" value="ECO:0007669"/>
    <property type="project" value="TreeGrafter"/>
</dbReference>
<evidence type="ECO:0000256" key="2">
    <source>
        <dbReference type="ARBA" id="ARBA00010617"/>
    </source>
</evidence>
<evidence type="ECO:0000256" key="1">
    <source>
        <dbReference type="ARBA" id="ARBA00001971"/>
    </source>
</evidence>
<proteinExistence type="evidence at transcript level"/>
<keyword evidence="7" id="KW-0503">Monooxygenase</keyword>
<keyword evidence="3" id="KW-0349">Heme</keyword>
<keyword evidence="6" id="KW-0408">Iron</keyword>
<dbReference type="AlphaFoldDB" id="R4UWH5"/>
<dbReference type="GO" id="GO:0005506">
    <property type="term" value="F:iron ion binding"/>
    <property type="evidence" value="ECO:0007669"/>
    <property type="project" value="InterPro"/>
</dbReference>
<dbReference type="PANTHER" id="PTHR24300:SF376">
    <property type="entry name" value="CYTOCHROME P450 15A1"/>
    <property type="match status" value="1"/>
</dbReference>
<evidence type="ECO:0000256" key="4">
    <source>
        <dbReference type="ARBA" id="ARBA00022723"/>
    </source>
</evidence>
<keyword evidence="4" id="KW-0479">Metal-binding</keyword>
<evidence type="ECO:0000313" key="8">
    <source>
        <dbReference type="EMBL" id="AGM32646.1"/>
    </source>
</evidence>
<organism evidence="8">
    <name type="scientific">Coptotermes formosanus</name>
    <name type="common">Formosan subterranean termite</name>
    <dbReference type="NCBI Taxonomy" id="36987"/>
    <lineage>
        <taxon>Eukaryota</taxon>
        <taxon>Metazoa</taxon>
        <taxon>Ecdysozoa</taxon>
        <taxon>Arthropoda</taxon>
        <taxon>Hexapoda</taxon>
        <taxon>Insecta</taxon>
        <taxon>Pterygota</taxon>
        <taxon>Neoptera</taxon>
        <taxon>Polyneoptera</taxon>
        <taxon>Dictyoptera</taxon>
        <taxon>Blattodea</taxon>
        <taxon>Blattoidea</taxon>
        <taxon>Termitoidae</taxon>
        <taxon>Rhinotermitidae</taxon>
        <taxon>Coptotermes</taxon>
    </lineage>
</organism>
<evidence type="ECO:0000256" key="6">
    <source>
        <dbReference type="ARBA" id="ARBA00023004"/>
    </source>
</evidence>
<accession>R4UWH5</accession>
<dbReference type="EMBL" id="KC740822">
    <property type="protein sequence ID" value="AGM32646.1"/>
    <property type="molecule type" value="mRNA"/>
</dbReference>
<dbReference type="GO" id="GO:0005737">
    <property type="term" value="C:cytoplasm"/>
    <property type="evidence" value="ECO:0007669"/>
    <property type="project" value="TreeGrafter"/>
</dbReference>
<sequence length="115" mass="12901">MTAGARYSRDDAEVLTLLEKLRLLFRSGGPGGGIVGAFPFLMKIAPVLSGYAKMLATVSDLQEFFKKTIREHKKTMDENNARDLIDVYLKETKLQSNNPDSTFTGYTTQKLYCQN</sequence>
<protein>
    <submittedName>
        <fullName evidence="8">Cytochrome P450</fullName>
    </submittedName>
</protein>
<dbReference type="GO" id="GO:0016712">
    <property type="term" value="F:oxidoreductase activity, acting on paired donors, with incorporation or reduction of molecular oxygen, reduced flavin or flavoprotein as one donor, and incorporation of one atom of oxygen"/>
    <property type="evidence" value="ECO:0007669"/>
    <property type="project" value="TreeGrafter"/>
</dbReference>
<evidence type="ECO:0000256" key="5">
    <source>
        <dbReference type="ARBA" id="ARBA00023002"/>
    </source>
</evidence>
<dbReference type="InterPro" id="IPR036396">
    <property type="entry name" value="Cyt_P450_sf"/>
</dbReference>
<dbReference type="GO" id="GO:0006082">
    <property type="term" value="P:organic acid metabolic process"/>
    <property type="evidence" value="ECO:0007669"/>
    <property type="project" value="TreeGrafter"/>
</dbReference>
<comment type="similarity">
    <text evidence="2">Belongs to the cytochrome P450 family.</text>
</comment>
<reference evidence="8" key="1">
    <citation type="submission" date="2013-03" db="EMBL/GenBank/DDBJ databases">
        <title>Immune-Related transcriptome of Coptotermes formosanus Shiraki workers: the defense mechanism.</title>
        <authorList>
            <person name="Hussain A."/>
            <person name="Li Y.F."/>
            <person name="Wen S.Y."/>
        </authorList>
    </citation>
    <scope>NUCLEOTIDE SEQUENCE</scope>
</reference>
<evidence type="ECO:0000256" key="7">
    <source>
        <dbReference type="ARBA" id="ARBA00023033"/>
    </source>
</evidence>
<comment type="cofactor">
    <cofactor evidence="1">
        <name>heme</name>
        <dbReference type="ChEBI" id="CHEBI:30413"/>
    </cofactor>
</comment>
<dbReference type="GO" id="GO:0008395">
    <property type="term" value="F:steroid hydroxylase activity"/>
    <property type="evidence" value="ECO:0007669"/>
    <property type="project" value="TreeGrafter"/>
</dbReference>
<dbReference type="InterPro" id="IPR050182">
    <property type="entry name" value="Cytochrome_P450_fam2"/>
</dbReference>
<dbReference type="GO" id="GO:0020037">
    <property type="term" value="F:heme binding"/>
    <property type="evidence" value="ECO:0007669"/>
    <property type="project" value="InterPro"/>
</dbReference>
<dbReference type="PANTHER" id="PTHR24300">
    <property type="entry name" value="CYTOCHROME P450 508A4-RELATED"/>
    <property type="match status" value="1"/>
</dbReference>
<name>R4UWH5_COPFO</name>